<keyword evidence="2" id="KW-1185">Reference proteome</keyword>
<evidence type="ECO:0000313" key="2">
    <source>
        <dbReference type="Proteomes" id="UP000465622"/>
    </source>
</evidence>
<evidence type="ECO:0000313" key="1">
    <source>
        <dbReference type="EMBL" id="BBX37283.1"/>
    </source>
</evidence>
<protein>
    <submittedName>
        <fullName evidence="1">Uncharacterized protein</fullName>
    </submittedName>
</protein>
<gene>
    <name evidence="1" type="ORF">MMAGJ_65650</name>
</gene>
<organism evidence="1 2">
    <name type="scientific">Mycolicibacterium mageritense</name>
    <name type="common">Mycobacterium mageritense</name>
    <dbReference type="NCBI Taxonomy" id="53462"/>
    <lineage>
        <taxon>Bacteria</taxon>
        <taxon>Bacillati</taxon>
        <taxon>Actinomycetota</taxon>
        <taxon>Actinomycetes</taxon>
        <taxon>Mycobacteriales</taxon>
        <taxon>Mycobacteriaceae</taxon>
        <taxon>Mycolicibacterium</taxon>
    </lineage>
</organism>
<reference evidence="1 2" key="1">
    <citation type="journal article" date="2019" name="Emerg. Microbes Infect.">
        <title>Comprehensive subspecies identification of 175 nontuberculous mycobacteria species based on 7547 genomic profiles.</title>
        <authorList>
            <person name="Matsumoto Y."/>
            <person name="Kinjo T."/>
            <person name="Motooka D."/>
            <person name="Nabeya D."/>
            <person name="Jung N."/>
            <person name="Uechi K."/>
            <person name="Horii T."/>
            <person name="Iida T."/>
            <person name="Fujita J."/>
            <person name="Nakamura S."/>
        </authorList>
    </citation>
    <scope>NUCLEOTIDE SEQUENCE [LARGE SCALE GENOMIC DNA]</scope>
    <source>
        <strain evidence="1 2">JCM 12375</strain>
    </source>
</reference>
<name>A0ABM7I309_MYCME</name>
<accession>A0ABM7I309</accession>
<proteinExistence type="predicted"/>
<sequence length="89" mass="10111">MFDLGEKRPVPERNQPRVRQIELLGHSRRQITLWPVFVVVTHGPTLAPRLPRRANLAEFVSYYPATELRAARSFSGIGRLPQSSVDTTT</sequence>
<dbReference type="Proteomes" id="UP000465622">
    <property type="component" value="Chromosome"/>
</dbReference>
<dbReference type="EMBL" id="AP022567">
    <property type="protein sequence ID" value="BBX37283.1"/>
    <property type="molecule type" value="Genomic_DNA"/>
</dbReference>